<dbReference type="AlphaFoldDB" id="A0A1Z5K1U5"/>
<name>A0A1Z5K1U5_FISSO</name>
<evidence type="ECO:0000256" key="1">
    <source>
        <dbReference type="SAM" id="MobiDB-lite"/>
    </source>
</evidence>
<dbReference type="InParanoid" id="A0A1Z5K1U5"/>
<protein>
    <submittedName>
        <fullName evidence="2">Uncharacterized protein</fullName>
    </submittedName>
</protein>
<evidence type="ECO:0000313" key="3">
    <source>
        <dbReference type="Proteomes" id="UP000198406"/>
    </source>
</evidence>
<dbReference type="InterPro" id="IPR029404">
    <property type="entry name" value="CDIN1"/>
</dbReference>
<sequence length="314" mass="36119">MENVPKETADYSSDDPSSSAKRSKVDPFPSRLRCEILPPGKSPERILLWFSPDPYIPITAEQALLPLLLRWGANERKMMKDQPPFRLPQIKKKCHQQQVPLLVALSLRRHHIKQLNPYRSMEQLQLGNHDVIRISADLFERAVEESLHNHRVSFYTEEEQKKHNSKRKVNEPYPPTPDFLLKQPVLLRKYKENSPNHPSQRKMQHVLEERCIHWIEVKMFYGASTIEHDGKSAVGAILEKCRRYVDLYGEGAIVFLYGCGDQLARDLAAIRVSVLDAGGAKANHSMIRKNRLSLQALQAHQRTYCGDESGNILM</sequence>
<proteinExistence type="predicted"/>
<dbReference type="Pfam" id="PF14811">
    <property type="entry name" value="TPD"/>
    <property type="match status" value="1"/>
</dbReference>
<dbReference type="EMBL" id="BDSP01000145">
    <property type="protein sequence ID" value="GAX20254.1"/>
    <property type="molecule type" value="Genomic_DNA"/>
</dbReference>
<feature type="region of interest" description="Disordered" evidence="1">
    <location>
        <begin position="1"/>
        <end position="26"/>
    </location>
</feature>
<comment type="caution">
    <text evidence="2">The sequence shown here is derived from an EMBL/GenBank/DDBJ whole genome shotgun (WGS) entry which is preliminary data.</text>
</comment>
<feature type="compositionally biased region" description="Low complexity" evidence="1">
    <location>
        <begin position="10"/>
        <end position="19"/>
    </location>
</feature>
<keyword evidence="3" id="KW-1185">Reference proteome</keyword>
<dbReference type="Proteomes" id="UP000198406">
    <property type="component" value="Unassembled WGS sequence"/>
</dbReference>
<organism evidence="2 3">
    <name type="scientific">Fistulifera solaris</name>
    <name type="common">Oleaginous diatom</name>
    <dbReference type="NCBI Taxonomy" id="1519565"/>
    <lineage>
        <taxon>Eukaryota</taxon>
        <taxon>Sar</taxon>
        <taxon>Stramenopiles</taxon>
        <taxon>Ochrophyta</taxon>
        <taxon>Bacillariophyta</taxon>
        <taxon>Bacillariophyceae</taxon>
        <taxon>Bacillariophycidae</taxon>
        <taxon>Naviculales</taxon>
        <taxon>Naviculaceae</taxon>
        <taxon>Fistulifera</taxon>
    </lineage>
</organism>
<accession>A0A1Z5K1U5</accession>
<dbReference type="OrthoDB" id="46673at2759"/>
<evidence type="ECO:0000313" key="2">
    <source>
        <dbReference type="EMBL" id="GAX20254.1"/>
    </source>
</evidence>
<reference evidence="2 3" key="1">
    <citation type="journal article" date="2015" name="Plant Cell">
        <title>Oil accumulation by the oleaginous diatom Fistulifera solaris as revealed by the genome and transcriptome.</title>
        <authorList>
            <person name="Tanaka T."/>
            <person name="Maeda Y."/>
            <person name="Veluchamy A."/>
            <person name="Tanaka M."/>
            <person name="Abida H."/>
            <person name="Marechal E."/>
            <person name="Bowler C."/>
            <person name="Muto M."/>
            <person name="Sunaga Y."/>
            <person name="Tanaka M."/>
            <person name="Yoshino T."/>
            <person name="Taniguchi T."/>
            <person name="Fukuda Y."/>
            <person name="Nemoto M."/>
            <person name="Matsumoto M."/>
            <person name="Wong P.S."/>
            <person name="Aburatani S."/>
            <person name="Fujibuchi W."/>
        </authorList>
    </citation>
    <scope>NUCLEOTIDE SEQUENCE [LARGE SCALE GENOMIC DNA]</scope>
    <source>
        <strain evidence="2 3">JPCC DA0580</strain>
    </source>
</reference>
<gene>
    <name evidence="2" type="ORF">FisN_15Lh264</name>
</gene>